<reference evidence="6" key="1">
    <citation type="submission" date="2024-02" db="EMBL/GenBank/DDBJ databases">
        <title>Complete genome sequence of Vreelandella sp. SM1641, a marine exopolysaccharide-producing bacterium isolated from deep-sea hydrothermal sediment of the southwest Indian Ocean.</title>
        <authorList>
            <person name="Zhu H."/>
            <person name="Sun M."/>
        </authorList>
    </citation>
    <scope>NUCLEOTIDE SEQUENCE</scope>
    <source>
        <strain evidence="6">SM1641</strain>
    </source>
</reference>
<keyword evidence="3 5" id="KW-1133">Transmembrane helix</keyword>
<evidence type="ECO:0000313" key="6">
    <source>
        <dbReference type="EMBL" id="XBY58109.1"/>
    </source>
</evidence>
<evidence type="ECO:0000256" key="5">
    <source>
        <dbReference type="SAM" id="Phobius"/>
    </source>
</evidence>
<dbReference type="AlphaFoldDB" id="A0AAU7XMS5"/>
<feature type="transmembrane region" description="Helical" evidence="5">
    <location>
        <begin position="27"/>
        <end position="48"/>
    </location>
</feature>
<dbReference type="EMBL" id="CP158484">
    <property type="protein sequence ID" value="XBY58109.1"/>
    <property type="molecule type" value="Genomic_DNA"/>
</dbReference>
<keyword evidence="2 5" id="KW-0812">Transmembrane</keyword>
<protein>
    <recommendedName>
        <fullName evidence="7">Sugar ABC transporter permease</fullName>
    </recommendedName>
</protein>
<accession>A0AAU7XMS5</accession>
<dbReference type="SUPFAM" id="SSF161098">
    <property type="entry name" value="MetI-like"/>
    <property type="match status" value="1"/>
</dbReference>
<dbReference type="GO" id="GO:0016020">
    <property type="term" value="C:membrane"/>
    <property type="evidence" value="ECO:0007669"/>
    <property type="project" value="UniProtKB-SubCell"/>
</dbReference>
<name>A0AAU7XMS5_9GAMM</name>
<gene>
    <name evidence="6" type="ORF">V8F66_17765</name>
</gene>
<dbReference type="KEGG" id="vrs:V8F66_17765"/>
<dbReference type="InterPro" id="IPR035906">
    <property type="entry name" value="MetI-like_sf"/>
</dbReference>
<proteinExistence type="predicted"/>
<dbReference type="RefSeq" id="WP_350359477.1">
    <property type="nucleotide sequence ID" value="NZ_CP158484.1"/>
</dbReference>
<evidence type="ECO:0000256" key="4">
    <source>
        <dbReference type="ARBA" id="ARBA00023136"/>
    </source>
</evidence>
<organism evidence="6">
    <name type="scientific">Vreelandella sp. SM1641</name>
    <dbReference type="NCBI Taxonomy" id="3126101"/>
    <lineage>
        <taxon>Bacteria</taxon>
        <taxon>Pseudomonadati</taxon>
        <taxon>Pseudomonadota</taxon>
        <taxon>Gammaproteobacteria</taxon>
        <taxon>Oceanospirillales</taxon>
        <taxon>Halomonadaceae</taxon>
        <taxon>Vreelandella</taxon>
    </lineage>
</organism>
<keyword evidence="4 5" id="KW-0472">Membrane</keyword>
<dbReference type="Gene3D" id="1.10.3720.10">
    <property type="entry name" value="MetI-like"/>
    <property type="match status" value="1"/>
</dbReference>
<evidence type="ECO:0000256" key="2">
    <source>
        <dbReference type="ARBA" id="ARBA00022692"/>
    </source>
</evidence>
<evidence type="ECO:0008006" key="7">
    <source>
        <dbReference type="Google" id="ProtNLM"/>
    </source>
</evidence>
<evidence type="ECO:0000256" key="1">
    <source>
        <dbReference type="ARBA" id="ARBA00004141"/>
    </source>
</evidence>
<sequence length="58" mass="6075">MTNGGPSNSTHTIVTYLYSFGLSRLNIGFGSAAAVVLFVLAIGIAFFYQRTTGKGSKA</sequence>
<comment type="subcellular location">
    <subcellularLocation>
        <location evidence="1">Membrane</location>
        <topology evidence="1">Multi-pass membrane protein</topology>
    </subcellularLocation>
</comment>
<evidence type="ECO:0000256" key="3">
    <source>
        <dbReference type="ARBA" id="ARBA00022989"/>
    </source>
</evidence>